<accession>A0A0C3FLD4</accession>
<organism evidence="3 4">
    <name type="scientific">Piloderma croceum (strain F 1598)</name>
    <dbReference type="NCBI Taxonomy" id="765440"/>
    <lineage>
        <taxon>Eukaryota</taxon>
        <taxon>Fungi</taxon>
        <taxon>Dikarya</taxon>
        <taxon>Basidiomycota</taxon>
        <taxon>Agaricomycotina</taxon>
        <taxon>Agaricomycetes</taxon>
        <taxon>Agaricomycetidae</taxon>
        <taxon>Atheliales</taxon>
        <taxon>Atheliaceae</taxon>
        <taxon>Piloderma</taxon>
    </lineage>
</organism>
<dbReference type="InParanoid" id="A0A0C3FLD4"/>
<dbReference type="STRING" id="765440.A0A0C3FLD4"/>
<gene>
    <name evidence="3" type="ORF">PILCRDRAFT_87227</name>
</gene>
<protein>
    <submittedName>
        <fullName evidence="3">Uncharacterized protein</fullName>
    </submittedName>
</protein>
<evidence type="ECO:0000256" key="1">
    <source>
        <dbReference type="SAM" id="MobiDB-lite"/>
    </source>
</evidence>
<dbReference type="PANTHER" id="PTHR37487">
    <property type="entry name" value="CHROMOSOME 1, WHOLE GENOME SHOTGUN SEQUENCE"/>
    <property type="match status" value="1"/>
</dbReference>
<feature type="chain" id="PRO_5002164480" evidence="2">
    <location>
        <begin position="19"/>
        <end position="204"/>
    </location>
</feature>
<evidence type="ECO:0000313" key="4">
    <source>
        <dbReference type="Proteomes" id="UP000054166"/>
    </source>
</evidence>
<dbReference type="AlphaFoldDB" id="A0A0C3FLD4"/>
<evidence type="ECO:0000313" key="3">
    <source>
        <dbReference type="EMBL" id="KIM84845.1"/>
    </source>
</evidence>
<proteinExistence type="predicted"/>
<name>A0A0C3FLD4_PILCF</name>
<evidence type="ECO:0000256" key="2">
    <source>
        <dbReference type="SAM" id="SignalP"/>
    </source>
</evidence>
<sequence>MNPVFFSLVFAAVAFGQSLTINTPSNPVECQPTQLTWTGGSPPYFLSIFPGGEPTGTALEDLGQQNATQFTWIADLAAGTSCGFSLKDSTGLLAQSGTVTIQAGTSTSCLKSGGGSTSGGSSSSSASSPAGTTPATTPATSPAATTKAATTTATTPASSHAGSSSGGSTPTGASGSSSTGAASANMANMGAAGVFGAAIMAILA</sequence>
<reference evidence="3 4" key="1">
    <citation type="submission" date="2014-04" db="EMBL/GenBank/DDBJ databases">
        <authorList>
            <consortium name="DOE Joint Genome Institute"/>
            <person name="Kuo A."/>
            <person name="Tarkka M."/>
            <person name="Buscot F."/>
            <person name="Kohler A."/>
            <person name="Nagy L.G."/>
            <person name="Floudas D."/>
            <person name="Copeland A."/>
            <person name="Barry K.W."/>
            <person name="Cichocki N."/>
            <person name="Veneault-Fourrey C."/>
            <person name="LaButti K."/>
            <person name="Lindquist E.A."/>
            <person name="Lipzen A."/>
            <person name="Lundell T."/>
            <person name="Morin E."/>
            <person name="Murat C."/>
            <person name="Sun H."/>
            <person name="Tunlid A."/>
            <person name="Henrissat B."/>
            <person name="Grigoriev I.V."/>
            <person name="Hibbett D.S."/>
            <person name="Martin F."/>
            <person name="Nordberg H.P."/>
            <person name="Cantor M.N."/>
            <person name="Hua S.X."/>
        </authorList>
    </citation>
    <scope>NUCLEOTIDE SEQUENCE [LARGE SCALE GENOMIC DNA]</scope>
    <source>
        <strain evidence="3 4">F 1598</strain>
    </source>
</reference>
<dbReference type="HOGENOM" id="CLU_063099_2_2_1"/>
<feature type="region of interest" description="Disordered" evidence="1">
    <location>
        <begin position="110"/>
        <end position="181"/>
    </location>
</feature>
<keyword evidence="2" id="KW-0732">Signal</keyword>
<dbReference type="OrthoDB" id="3362246at2759"/>
<keyword evidence="4" id="KW-1185">Reference proteome</keyword>
<dbReference type="Proteomes" id="UP000054166">
    <property type="component" value="Unassembled WGS sequence"/>
</dbReference>
<dbReference type="EMBL" id="KN832986">
    <property type="protein sequence ID" value="KIM84845.1"/>
    <property type="molecule type" value="Genomic_DNA"/>
</dbReference>
<feature type="compositionally biased region" description="Low complexity" evidence="1">
    <location>
        <begin position="119"/>
        <end position="181"/>
    </location>
</feature>
<reference evidence="4" key="2">
    <citation type="submission" date="2015-01" db="EMBL/GenBank/DDBJ databases">
        <title>Evolutionary Origins and Diversification of the Mycorrhizal Mutualists.</title>
        <authorList>
            <consortium name="DOE Joint Genome Institute"/>
            <consortium name="Mycorrhizal Genomics Consortium"/>
            <person name="Kohler A."/>
            <person name="Kuo A."/>
            <person name="Nagy L.G."/>
            <person name="Floudas D."/>
            <person name="Copeland A."/>
            <person name="Barry K.W."/>
            <person name="Cichocki N."/>
            <person name="Veneault-Fourrey C."/>
            <person name="LaButti K."/>
            <person name="Lindquist E.A."/>
            <person name="Lipzen A."/>
            <person name="Lundell T."/>
            <person name="Morin E."/>
            <person name="Murat C."/>
            <person name="Riley R."/>
            <person name="Ohm R."/>
            <person name="Sun H."/>
            <person name="Tunlid A."/>
            <person name="Henrissat B."/>
            <person name="Grigoriev I.V."/>
            <person name="Hibbett D.S."/>
            <person name="Martin F."/>
        </authorList>
    </citation>
    <scope>NUCLEOTIDE SEQUENCE [LARGE SCALE GENOMIC DNA]</scope>
    <source>
        <strain evidence="4">F 1598</strain>
    </source>
</reference>
<dbReference type="PANTHER" id="PTHR37487:SF2">
    <property type="entry name" value="EXPRESSED PROTEIN"/>
    <property type="match status" value="1"/>
</dbReference>
<feature type="signal peptide" evidence="2">
    <location>
        <begin position="1"/>
        <end position="18"/>
    </location>
</feature>